<feature type="binding site" evidence="16">
    <location>
        <begin position="35"/>
        <end position="37"/>
    </location>
    <ligand>
        <name>GTP</name>
        <dbReference type="ChEBI" id="CHEBI:37565"/>
    </ligand>
</feature>
<dbReference type="InterPro" id="IPR027417">
    <property type="entry name" value="P-loop_NTPase"/>
</dbReference>
<evidence type="ECO:0000256" key="7">
    <source>
        <dbReference type="ARBA" id="ARBA00007490"/>
    </source>
</evidence>
<evidence type="ECO:0000256" key="11">
    <source>
        <dbReference type="ARBA" id="ARBA00022777"/>
    </source>
</evidence>
<evidence type="ECO:0000256" key="4">
    <source>
        <dbReference type="ARBA" id="ARBA00003889"/>
    </source>
</evidence>
<feature type="binding site" evidence="16">
    <location>
        <position position="66"/>
    </location>
    <ligand>
        <name>GTP</name>
        <dbReference type="ChEBI" id="CHEBI:37565"/>
    </ligand>
</feature>
<dbReference type="AlphaFoldDB" id="A0AA50KFA8"/>
<accession>A0AA50KFA8</accession>
<dbReference type="Proteomes" id="UP001236800">
    <property type="component" value="Chromosome"/>
</dbReference>
<dbReference type="GO" id="GO:0008820">
    <property type="term" value="F:cobinamide phosphate guanylyltransferase activity"/>
    <property type="evidence" value="ECO:0007669"/>
    <property type="project" value="UniProtKB-UniRule"/>
</dbReference>
<keyword evidence="11 14" id="KW-0418">Kinase</keyword>
<evidence type="ECO:0000256" key="2">
    <source>
        <dbReference type="ARBA" id="ARBA00000711"/>
    </source>
</evidence>
<dbReference type="EMBL" id="CP132914">
    <property type="protein sequence ID" value="WMB73932.1"/>
    <property type="molecule type" value="Genomic_DNA"/>
</dbReference>
<comment type="catalytic activity">
    <reaction evidence="2 14">
        <text>adenosylcob(III)inamide phosphate + GTP + H(+) = adenosylcob(III)inamide-GDP + diphosphate</text>
        <dbReference type="Rhea" id="RHEA:22712"/>
        <dbReference type="ChEBI" id="CHEBI:15378"/>
        <dbReference type="ChEBI" id="CHEBI:33019"/>
        <dbReference type="ChEBI" id="CHEBI:37565"/>
        <dbReference type="ChEBI" id="CHEBI:58502"/>
        <dbReference type="ChEBI" id="CHEBI:60487"/>
        <dbReference type="EC" id="2.7.7.62"/>
    </reaction>
</comment>
<keyword evidence="8 14" id="KW-0169">Cobalamin biosynthesis</keyword>
<comment type="catalytic activity">
    <reaction evidence="3">
        <text>adenosylcob(III)inamide + GTP = adenosylcob(III)inamide phosphate + GDP + H(+)</text>
        <dbReference type="Rhea" id="RHEA:15765"/>
        <dbReference type="ChEBI" id="CHEBI:2480"/>
        <dbReference type="ChEBI" id="CHEBI:15378"/>
        <dbReference type="ChEBI" id="CHEBI:37565"/>
        <dbReference type="ChEBI" id="CHEBI:58189"/>
        <dbReference type="ChEBI" id="CHEBI:58502"/>
        <dbReference type="EC" id="2.7.1.156"/>
    </reaction>
</comment>
<feature type="active site" description="GMP-histidine intermediate" evidence="15">
    <location>
        <position position="51"/>
    </location>
</feature>
<gene>
    <name evidence="17" type="primary">cobU</name>
    <name evidence="17" type="ORF">RA178_04720</name>
</gene>
<dbReference type="InterPro" id="IPR003203">
    <property type="entry name" value="CobU/CobP"/>
</dbReference>
<comment type="pathway">
    <text evidence="5 14">Cofactor biosynthesis; adenosylcobalamin biosynthesis; adenosylcobalamin from cob(II)yrinate a,c-diamide: step 6/7.</text>
</comment>
<dbReference type="Gene3D" id="3.40.50.300">
    <property type="entry name" value="P-loop containing nucleotide triphosphate hydrolases"/>
    <property type="match status" value="1"/>
</dbReference>
<comment type="function">
    <text evidence="4 14">Catalyzes ATP-dependent phosphorylation of adenosylcobinamide and addition of GMP to adenosylcobinamide phosphate.</text>
</comment>
<evidence type="ECO:0000256" key="14">
    <source>
        <dbReference type="PIRNR" id="PIRNR006135"/>
    </source>
</evidence>
<dbReference type="PANTHER" id="PTHR34848">
    <property type="match status" value="1"/>
</dbReference>
<evidence type="ECO:0000256" key="13">
    <source>
        <dbReference type="ARBA" id="ARBA00023134"/>
    </source>
</evidence>
<feature type="binding site" evidence="16">
    <location>
        <position position="88"/>
    </location>
    <ligand>
        <name>GTP</name>
        <dbReference type="ChEBI" id="CHEBI:37565"/>
    </ligand>
</feature>
<evidence type="ECO:0000313" key="17">
    <source>
        <dbReference type="EMBL" id="WMB73932.1"/>
    </source>
</evidence>
<dbReference type="KEGG" id="sog:RA178_04720"/>
<evidence type="ECO:0000256" key="16">
    <source>
        <dbReference type="PIRSR" id="PIRSR006135-2"/>
    </source>
</evidence>
<evidence type="ECO:0000256" key="10">
    <source>
        <dbReference type="ARBA" id="ARBA00022741"/>
    </source>
</evidence>
<dbReference type="EC" id="2.7.7.62" evidence="14"/>
<dbReference type="PANTHER" id="PTHR34848:SF1">
    <property type="entry name" value="BIFUNCTIONAL ADENOSYLCOBALAMIN BIOSYNTHESIS PROTEIN COBU"/>
    <property type="match status" value="1"/>
</dbReference>
<evidence type="ECO:0000256" key="9">
    <source>
        <dbReference type="ARBA" id="ARBA00022679"/>
    </source>
</evidence>
<evidence type="ECO:0000256" key="3">
    <source>
        <dbReference type="ARBA" id="ARBA00001522"/>
    </source>
</evidence>
<keyword evidence="13 14" id="KW-0342">GTP-binding</keyword>
<evidence type="ECO:0000256" key="15">
    <source>
        <dbReference type="PIRSR" id="PIRSR006135-1"/>
    </source>
</evidence>
<comment type="pathway">
    <text evidence="6 14">Cofactor biosynthesis; adenosylcobalamin biosynthesis; adenosylcobalamin from cob(II)yrinate a,c-diamide: step 5/7.</text>
</comment>
<sequence length="213" mass="22767">MIHLVLGGARSGKSRYGEALVRQYTALGFDACYVATAQALDDEMATRIAKHQAGRSDDGIEWQLFEESLALTALLKRLAKPGRVILVDCLTLWLTNQLLASNVNIDDEPAPTEWNATDFAVSTSATSTFGNSISDDKAHASWQAEKTAFVDSLVELEGVVVLISNEVGSGIVPLGELSRQFVDEAGWLNQAVAALADNVTLVVAGLPLALKPL</sequence>
<keyword evidence="17" id="KW-0548">Nucleotidyltransferase</keyword>
<keyword evidence="9 14" id="KW-0808">Transferase</keyword>
<keyword evidence="12 14" id="KW-0067">ATP-binding</keyword>
<comment type="catalytic activity">
    <reaction evidence="1 14">
        <text>adenosylcob(III)inamide + ATP = adenosylcob(III)inamide phosphate + ADP + H(+)</text>
        <dbReference type="Rhea" id="RHEA:15769"/>
        <dbReference type="ChEBI" id="CHEBI:2480"/>
        <dbReference type="ChEBI" id="CHEBI:15378"/>
        <dbReference type="ChEBI" id="CHEBI:30616"/>
        <dbReference type="ChEBI" id="CHEBI:58502"/>
        <dbReference type="ChEBI" id="CHEBI:456216"/>
        <dbReference type="EC" id="2.7.1.156"/>
    </reaction>
</comment>
<dbReference type="RefSeq" id="WP_306684758.1">
    <property type="nucleotide sequence ID" value="NZ_CP132914.1"/>
</dbReference>
<evidence type="ECO:0000256" key="5">
    <source>
        <dbReference type="ARBA" id="ARBA00004692"/>
    </source>
</evidence>
<proteinExistence type="inferred from homology"/>
<dbReference type="GeneID" id="301338462"/>
<dbReference type="Pfam" id="PF02283">
    <property type="entry name" value="CobU"/>
    <property type="match status" value="1"/>
</dbReference>
<dbReference type="SUPFAM" id="SSF52540">
    <property type="entry name" value="P-loop containing nucleoside triphosphate hydrolases"/>
    <property type="match status" value="1"/>
</dbReference>
<protein>
    <recommendedName>
        <fullName evidence="14">Bifunctional adenosylcobalamin biosynthesis protein</fullName>
        <ecNumber evidence="14">2.7.1.156</ecNumber>
        <ecNumber evidence="14">2.7.7.62</ecNumber>
    </recommendedName>
</protein>
<dbReference type="PIRSF" id="PIRSF006135">
    <property type="entry name" value="CobU"/>
    <property type="match status" value="1"/>
</dbReference>
<keyword evidence="10 14" id="KW-0547">Nucleotide-binding</keyword>
<comment type="similarity">
    <text evidence="7 14">Belongs to the CobU/CobP family.</text>
</comment>
<organism evidence="17">
    <name type="scientific">Shewanella oncorhynchi</name>
    <dbReference type="NCBI Taxonomy" id="2726434"/>
    <lineage>
        <taxon>Bacteria</taxon>
        <taxon>Pseudomonadati</taxon>
        <taxon>Pseudomonadota</taxon>
        <taxon>Gammaproteobacteria</taxon>
        <taxon>Alteromonadales</taxon>
        <taxon>Shewanellaceae</taxon>
        <taxon>Shewanella</taxon>
    </lineage>
</organism>
<reference evidence="17" key="1">
    <citation type="submission" date="2023-08" db="EMBL/GenBank/DDBJ databases">
        <title>Complete genome sequence of Shewanella oncorhynchi Z-P2, a siderophore putrebactin-producing bacterium.</title>
        <authorList>
            <person name="Zhang Y."/>
        </authorList>
    </citation>
    <scope>NUCLEOTIDE SEQUENCE</scope>
    <source>
        <strain evidence="17">Z-P2</strain>
    </source>
</reference>
<dbReference type="GO" id="GO:0005525">
    <property type="term" value="F:GTP binding"/>
    <property type="evidence" value="ECO:0007669"/>
    <property type="project" value="UniProtKB-UniRule"/>
</dbReference>
<name>A0AA50KFA8_9GAMM</name>
<dbReference type="GO" id="GO:0009236">
    <property type="term" value="P:cobalamin biosynthetic process"/>
    <property type="evidence" value="ECO:0007669"/>
    <property type="project" value="UniProtKB-UniRule"/>
</dbReference>
<evidence type="ECO:0000256" key="12">
    <source>
        <dbReference type="ARBA" id="ARBA00022840"/>
    </source>
</evidence>
<evidence type="ECO:0000256" key="1">
    <source>
        <dbReference type="ARBA" id="ARBA00000312"/>
    </source>
</evidence>
<dbReference type="GO" id="GO:0043752">
    <property type="term" value="F:adenosylcobinamide kinase activity"/>
    <property type="evidence" value="ECO:0007669"/>
    <property type="project" value="UniProtKB-EC"/>
</dbReference>
<dbReference type="GO" id="GO:0005524">
    <property type="term" value="F:ATP binding"/>
    <property type="evidence" value="ECO:0007669"/>
    <property type="project" value="UniProtKB-UniRule"/>
</dbReference>
<evidence type="ECO:0000256" key="8">
    <source>
        <dbReference type="ARBA" id="ARBA00022573"/>
    </source>
</evidence>
<dbReference type="EC" id="2.7.1.156" evidence="14"/>
<evidence type="ECO:0000256" key="6">
    <source>
        <dbReference type="ARBA" id="ARBA00005159"/>
    </source>
</evidence>
<dbReference type="CDD" id="cd00544">
    <property type="entry name" value="CobU"/>
    <property type="match status" value="1"/>
</dbReference>
<dbReference type="NCBIfam" id="NF004469">
    <property type="entry name" value="PRK05800.1"/>
    <property type="match status" value="1"/>
</dbReference>
<feature type="binding site" evidence="16">
    <location>
        <begin position="7"/>
        <end position="14"/>
    </location>
    <ligand>
        <name>GTP</name>
        <dbReference type="ChEBI" id="CHEBI:37565"/>
    </ligand>
</feature>